<dbReference type="EMBL" id="QGNA01000007">
    <property type="protein sequence ID" value="PWS34480.1"/>
    <property type="molecule type" value="Genomic_DNA"/>
</dbReference>
<dbReference type="RefSeq" id="WP_109873453.1">
    <property type="nucleotide sequence ID" value="NZ_QGNA01000007.1"/>
</dbReference>
<dbReference type="AlphaFoldDB" id="A0A317F5Q5"/>
<proteinExistence type="predicted"/>
<sequence>MPLDFAGPLTAPVDAAELHGVPRHLLARHVLDQLSVELRRAVIAVELSEAGSFVNMGMNFDRVAWRIAWRRPGLPQMSGTIPVHRGEIVA</sequence>
<dbReference type="Proteomes" id="UP000245765">
    <property type="component" value="Unassembled WGS sequence"/>
</dbReference>
<gene>
    <name evidence="1" type="ORF">DFH01_26060</name>
</gene>
<organism evidence="1 2">
    <name type="scientific">Falsiroseomonas bella</name>
    <dbReference type="NCBI Taxonomy" id="2184016"/>
    <lineage>
        <taxon>Bacteria</taxon>
        <taxon>Pseudomonadati</taxon>
        <taxon>Pseudomonadota</taxon>
        <taxon>Alphaproteobacteria</taxon>
        <taxon>Acetobacterales</taxon>
        <taxon>Roseomonadaceae</taxon>
        <taxon>Falsiroseomonas</taxon>
    </lineage>
</organism>
<accession>A0A317F5Q5</accession>
<dbReference type="OrthoDB" id="7273521at2"/>
<keyword evidence="2" id="KW-1185">Reference proteome</keyword>
<evidence type="ECO:0000313" key="1">
    <source>
        <dbReference type="EMBL" id="PWS34480.1"/>
    </source>
</evidence>
<name>A0A317F5Q5_9PROT</name>
<reference evidence="2" key="1">
    <citation type="submission" date="2018-05" db="EMBL/GenBank/DDBJ databases">
        <authorList>
            <person name="Du Z."/>
            <person name="Wang X."/>
        </authorList>
    </citation>
    <scope>NUCLEOTIDE SEQUENCE [LARGE SCALE GENOMIC DNA]</scope>
    <source>
        <strain evidence="2">CQN31</strain>
    </source>
</reference>
<evidence type="ECO:0000313" key="2">
    <source>
        <dbReference type="Proteomes" id="UP000245765"/>
    </source>
</evidence>
<comment type="caution">
    <text evidence="1">The sequence shown here is derived from an EMBL/GenBank/DDBJ whole genome shotgun (WGS) entry which is preliminary data.</text>
</comment>
<protein>
    <submittedName>
        <fullName evidence="1">Uncharacterized protein</fullName>
    </submittedName>
</protein>